<comment type="similarity">
    <text evidence="1 6">Belongs to the V-ATPase C subunit family.</text>
</comment>
<dbReference type="Pfam" id="PF03223">
    <property type="entry name" value="V-ATPase_C"/>
    <property type="match status" value="1"/>
</dbReference>
<dbReference type="PANTHER" id="PTHR10137:SF0">
    <property type="entry name" value="V-TYPE PROTON ATPASE SUBUNIT C"/>
    <property type="match status" value="1"/>
</dbReference>
<dbReference type="GO" id="GO:0000221">
    <property type="term" value="C:vacuolar proton-transporting V-type ATPase, V1 domain"/>
    <property type="evidence" value="ECO:0007669"/>
    <property type="project" value="TreeGrafter"/>
</dbReference>
<gene>
    <name evidence="7" type="primary">106672927</name>
</gene>
<dbReference type="CDD" id="cd14785">
    <property type="entry name" value="V-ATPase_C"/>
    <property type="match status" value="1"/>
</dbReference>
<dbReference type="PANTHER" id="PTHR10137">
    <property type="entry name" value="V-TYPE PROTON ATPASE SUBUNIT C"/>
    <property type="match status" value="1"/>
</dbReference>
<reference evidence="7" key="1">
    <citation type="submission" date="2022-01" db="UniProtKB">
        <authorList>
            <consortium name="EnsemblMetazoa"/>
        </authorList>
    </citation>
    <scope>IDENTIFICATION</scope>
</reference>
<keyword evidence="2 6" id="KW-0813">Transport</keyword>
<protein>
    <recommendedName>
        <fullName evidence="5 6">V-type proton ATPase subunit C</fullName>
    </recommendedName>
</protein>
<evidence type="ECO:0000256" key="3">
    <source>
        <dbReference type="ARBA" id="ARBA00022781"/>
    </source>
</evidence>
<evidence type="ECO:0000256" key="1">
    <source>
        <dbReference type="ARBA" id="ARBA00006138"/>
    </source>
</evidence>
<dbReference type="InterPro" id="IPR004907">
    <property type="entry name" value="ATPase_V1-cplx_csu"/>
</dbReference>
<dbReference type="Gene3D" id="3.30.70.100">
    <property type="match status" value="1"/>
</dbReference>
<dbReference type="InterPro" id="IPR036132">
    <property type="entry name" value="Vac_ATP_synth_c_sf"/>
</dbReference>
<keyword evidence="3 6" id="KW-0375">Hydrogen ion transport</keyword>
<dbReference type="FunFam" id="3.30.70.100:FF:000002">
    <property type="entry name" value="V-type proton ATPase subunit C"/>
    <property type="match status" value="1"/>
</dbReference>
<dbReference type="Gene3D" id="1.20.1460.10">
    <property type="entry name" value="subunit c (vma5p) of the yeast v-atpase, domain 2"/>
    <property type="match status" value="1"/>
</dbReference>
<evidence type="ECO:0000256" key="5">
    <source>
        <dbReference type="ARBA" id="ARBA00071118"/>
    </source>
</evidence>
<comment type="function">
    <text evidence="6">Subunit of the V1 complex of vacuolar(H+)-ATPase (V-ATPase), a multisubunit enzyme composed of a peripheral complex (V1) that hydrolyzes ATP and a membrane integral complex (V0) that translocates protons. V-ATPase is responsible for acidifying and maintaining the pH of intracellular compartments and in some cell types, is targeted to the plasma membrane, where it is responsible for acidifying the extracellular environment. Subunit C is necessary for the assembly of the catalytic sector of the enzyme and is likely to have a specific function in its catalytic activity.</text>
</comment>
<evidence type="ECO:0000256" key="4">
    <source>
        <dbReference type="ARBA" id="ARBA00023065"/>
    </source>
</evidence>
<dbReference type="Gene3D" id="3.30.70.1180">
    <property type="entry name" value="Vacuolar atp synthase subunit c, domain 1"/>
    <property type="match status" value="1"/>
</dbReference>
<comment type="subunit">
    <text evidence="6">V-ATPase is a heteromultimeric enzyme made up of two complexes: the ATP-hydrolytic V1 complex and the proton translocation V0 complex. The V1 complex consists of three catalytic AB heterodimers that form a heterohexamer, three peripheral stalks each consisting of EG heterodimers, one central rotor including subunits D and F, and the regulatory subunits C and H. The proton translocation complex V0 consists of the proton transport subunit a, a ring of proteolipid subunits c9c'', rotary subunit d, subunits e and f, and two accessory subunits.</text>
</comment>
<organism evidence="7 8">
    <name type="scientific">Cimex lectularius</name>
    <name type="common">Bed bug</name>
    <name type="synonym">Acanthia lectularia</name>
    <dbReference type="NCBI Taxonomy" id="79782"/>
    <lineage>
        <taxon>Eukaryota</taxon>
        <taxon>Metazoa</taxon>
        <taxon>Ecdysozoa</taxon>
        <taxon>Arthropoda</taxon>
        <taxon>Hexapoda</taxon>
        <taxon>Insecta</taxon>
        <taxon>Pterygota</taxon>
        <taxon>Neoptera</taxon>
        <taxon>Paraneoptera</taxon>
        <taxon>Hemiptera</taxon>
        <taxon>Heteroptera</taxon>
        <taxon>Panheteroptera</taxon>
        <taxon>Cimicomorpha</taxon>
        <taxon>Cimicidae</taxon>
        <taxon>Cimex</taxon>
    </lineage>
</organism>
<keyword evidence="8" id="KW-1185">Reference proteome</keyword>
<evidence type="ECO:0000313" key="8">
    <source>
        <dbReference type="Proteomes" id="UP000494040"/>
    </source>
</evidence>
<sequence>MFDYWIISVPADPTCDDTWRKLVQALAKYNDCACFKFYIPTLKAGTLDQLLLVSDDLARLETNVENTVNKIAAQLDDLLENKREEVVESIHADNVTLHHYLITFKWDMAKYPTRQSIKTIAYLIEKQMSICDVDLNTKTKSYNTVVNNYAASEKKRVGNLLTKYIGDYVSKEDFVLQSEFLTTLVVVVPCTAKESWLNKYERLNEDIVPKSTKLVKEDNEHALFTVTLFKKSIEPFKLSAKQSGFFVRDFVYNEQEIFEFRRELYELYQEKQKLYQPFLKFCISNFSECFIALIHVKSCRVFVESVLRYGLPANFQPILLVIPHKISNKVRRCLDDLYGHLDTMRANKSQKKNLEPSAILEQEYYPYVFTKIKAEIGDILIK</sequence>
<evidence type="ECO:0000256" key="2">
    <source>
        <dbReference type="ARBA" id="ARBA00022448"/>
    </source>
</evidence>
<dbReference type="OrthoDB" id="6605928at2759"/>
<keyword evidence="4 6" id="KW-0406">Ion transport</keyword>
<dbReference type="Proteomes" id="UP000494040">
    <property type="component" value="Unassembled WGS sequence"/>
</dbReference>
<dbReference type="GO" id="GO:0046961">
    <property type="term" value="F:proton-transporting ATPase activity, rotational mechanism"/>
    <property type="evidence" value="ECO:0007669"/>
    <property type="project" value="InterPro"/>
</dbReference>
<evidence type="ECO:0000256" key="6">
    <source>
        <dbReference type="RuleBase" id="RU364010"/>
    </source>
</evidence>
<accession>A0A8I6SFY5</accession>
<dbReference type="KEGG" id="clec:106672927"/>
<dbReference type="AlphaFoldDB" id="A0A8I6SFY5"/>
<name>A0A8I6SFY5_CIMLE</name>
<dbReference type="SUPFAM" id="SSF118203">
    <property type="entry name" value="Vacuolar ATP synthase subunit C"/>
    <property type="match status" value="1"/>
</dbReference>
<dbReference type="EnsemblMetazoa" id="XM_014404741.1">
    <property type="protein sequence ID" value="XP_014260227.1"/>
    <property type="gene ID" value="LOC106672927"/>
</dbReference>
<proteinExistence type="inferred from homology"/>
<evidence type="ECO:0000313" key="7">
    <source>
        <dbReference type="EnsemblMetazoa" id="XP_014260227.1"/>
    </source>
</evidence>
<dbReference type="GO" id="GO:0005765">
    <property type="term" value="C:lysosomal membrane"/>
    <property type="evidence" value="ECO:0007669"/>
    <property type="project" value="TreeGrafter"/>
</dbReference>